<keyword evidence="2" id="KW-1185">Reference proteome</keyword>
<proteinExistence type="predicted"/>
<reference evidence="1" key="1">
    <citation type="journal article" date="2020" name="Stud. Mycol.">
        <title>101 Dothideomycetes genomes: a test case for predicting lifestyles and emergence of pathogens.</title>
        <authorList>
            <person name="Haridas S."/>
            <person name="Albert R."/>
            <person name="Binder M."/>
            <person name="Bloem J."/>
            <person name="Labutti K."/>
            <person name="Salamov A."/>
            <person name="Andreopoulos B."/>
            <person name="Baker S."/>
            <person name="Barry K."/>
            <person name="Bills G."/>
            <person name="Bluhm B."/>
            <person name="Cannon C."/>
            <person name="Castanera R."/>
            <person name="Culley D."/>
            <person name="Daum C."/>
            <person name="Ezra D."/>
            <person name="Gonzalez J."/>
            <person name="Henrissat B."/>
            <person name="Kuo A."/>
            <person name="Liang C."/>
            <person name="Lipzen A."/>
            <person name="Lutzoni F."/>
            <person name="Magnuson J."/>
            <person name="Mondo S."/>
            <person name="Nolan M."/>
            <person name="Ohm R."/>
            <person name="Pangilinan J."/>
            <person name="Park H.-J."/>
            <person name="Ramirez L."/>
            <person name="Alfaro M."/>
            <person name="Sun H."/>
            <person name="Tritt A."/>
            <person name="Yoshinaga Y."/>
            <person name="Zwiers L.-H."/>
            <person name="Turgeon B."/>
            <person name="Goodwin S."/>
            <person name="Spatafora J."/>
            <person name="Crous P."/>
            <person name="Grigoriev I."/>
        </authorList>
    </citation>
    <scope>NUCLEOTIDE SEQUENCE</scope>
    <source>
        <strain evidence="1">CBS 627.86</strain>
    </source>
</reference>
<accession>A0A6A5ZE98</accession>
<protein>
    <submittedName>
        <fullName evidence="1">Uncharacterized protein</fullName>
    </submittedName>
</protein>
<organism evidence="1 2">
    <name type="scientific">Lophiotrema nucula</name>
    <dbReference type="NCBI Taxonomy" id="690887"/>
    <lineage>
        <taxon>Eukaryota</taxon>
        <taxon>Fungi</taxon>
        <taxon>Dikarya</taxon>
        <taxon>Ascomycota</taxon>
        <taxon>Pezizomycotina</taxon>
        <taxon>Dothideomycetes</taxon>
        <taxon>Pleosporomycetidae</taxon>
        <taxon>Pleosporales</taxon>
        <taxon>Lophiotremataceae</taxon>
        <taxon>Lophiotrema</taxon>
    </lineage>
</organism>
<dbReference type="EMBL" id="ML977318">
    <property type="protein sequence ID" value="KAF2117556.1"/>
    <property type="molecule type" value="Genomic_DNA"/>
</dbReference>
<name>A0A6A5ZE98_9PLEO</name>
<gene>
    <name evidence="1" type="ORF">BDV96DRAFT_395025</name>
</gene>
<dbReference type="AlphaFoldDB" id="A0A6A5ZE98"/>
<evidence type="ECO:0000313" key="1">
    <source>
        <dbReference type="EMBL" id="KAF2117556.1"/>
    </source>
</evidence>
<evidence type="ECO:0000313" key="2">
    <source>
        <dbReference type="Proteomes" id="UP000799770"/>
    </source>
</evidence>
<dbReference type="Proteomes" id="UP000799770">
    <property type="component" value="Unassembled WGS sequence"/>
</dbReference>
<sequence length="185" mass="20580">MLQVLNGFRQSMHTRYFELLFSSGASPISSPRTQGRPASRVVAHHCICRAVAKILQHHPLNILQGTTSTHHISSPRSWHASESVVDGKHPRQGLPNITNNYETCYASLSSPQECFSKLSIGISVDEGTHCTAEILRALVSLDGWQAYGRIVHPIKVREISRQSLAECEADEHRPYSHAEFPTTSQ</sequence>